<evidence type="ECO:0000259" key="5">
    <source>
        <dbReference type="PROSITE" id="PS50893"/>
    </source>
</evidence>
<name>A1RQK0_PYRIL</name>
<comment type="similarity">
    <text evidence="1">Belongs to the ABC transporter superfamily.</text>
</comment>
<dbReference type="InterPro" id="IPR050763">
    <property type="entry name" value="ABC_transporter_ATP-binding"/>
</dbReference>
<dbReference type="Gene3D" id="3.40.50.300">
    <property type="entry name" value="P-loop containing nucleotide triphosphate hydrolases"/>
    <property type="match status" value="1"/>
</dbReference>
<evidence type="ECO:0000256" key="1">
    <source>
        <dbReference type="ARBA" id="ARBA00005417"/>
    </source>
</evidence>
<gene>
    <name evidence="6" type="ordered locus">Pisl_0048</name>
</gene>
<accession>A1RQK0</accession>
<dbReference type="PANTHER" id="PTHR42711">
    <property type="entry name" value="ABC TRANSPORTER ATP-BINDING PROTEIN"/>
    <property type="match status" value="1"/>
</dbReference>
<dbReference type="OrthoDB" id="18209at2157"/>
<dbReference type="GO" id="GO:0016887">
    <property type="term" value="F:ATP hydrolysis activity"/>
    <property type="evidence" value="ECO:0007669"/>
    <property type="project" value="InterPro"/>
</dbReference>
<sequence length="199" mass="22002">MIKAVRLGKKYGGVWVFRGVDLELPEVGMAVVVGPNGSGKTTLLKILAGLLEPDEGEVYIMGMPPAVAIRRMRRAVLYAHQEPLVLAGAVEDNLFCRNDEVFDALGLGGLLGRKARELSGGYKKLLTIARVLSCRPKVALLDEPTAYLDAEKRKALMEYLWQYSKRALVVWTTHYIAEVPPGVPLYELRDGRLRNLATP</sequence>
<dbReference type="EMBL" id="CP000504">
    <property type="protein sequence ID" value="ABL87232.1"/>
    <property type="molecule type" value="Genomic_DNA"/>
</dbReference>
<organism evidence="6 7">
    <name type="scientific">Pyrobaculum islandicum (strain DSM 4184 / JCM 9189 / GEO3)</name>
    <dbReference type="NCBI Taxonomy" id="384616"/>
    <lineage>
        <taxon>Archaea</taxon>
        <taxon>Thermoproteota</taxon>
        <taxon>Thermoprotei</taxon>
        <taxon>Thermoproteales</taxon>
        <taxon>Thermoproteaceae</taxon>
        <taxon>Pyrobaculum</taxon>
    </lineage>
</organism>
<dbReference type="PROSITE" id="PS50893">
    <property type="entry name" value="ABC_TRANSPORTER_2"/>
    <property type="match status" value="1"/>
</dbReference>
<dbReference type="Proteomes" id="UP000002595">
    <property type="component" value="Chromosome"/>
</dbReference>
<keyword evidence="7" id="KW-1185">Reference proteome</keyword>
<feature type="domain" description="ABC transporter" evidence="5">
    <location>
        <begin position="2"/>
        <end position="199"/>
    </location>
</feature>
<evidence type="ECO:0000256" key="3">
    <source>
        <dbReference type="ARBA" id="ARBA00022741"/>
    </source>
</evidence>
<dbReference type="HOGENOM" id="CLU_000604_1_22_2"/>
<evidence type="ECO:0000256" key="2">
    <source>
        <dbReference type="ARBA" id="ARBA00022448"/>
    </source>
</evidence>
<evidence type="ECO:0000313" key="6">
    <source>
        <dbReference type="EMBL" id="ABL87232.1"/>
    </source>
</evidence>
<dbReference type="InterPro" id="IPR003593">
    <property type="entry name" value="AAA+_ATPase"/>
</dbReference>
<dbReference type="CDD" id="cd03230">
    <property type="entry name" value="ABC_DR_subfamily_A"/>
    <property type="match status" value="1"/>
</dbReference>
<dbReference type="Pfam" id="PF00005">
    <property type="entry name" value="ABC_tran"/>
    <property type="match status" value="1"/>
</dbReference>
<evidence type="ECO:0000256" key="4">
    <source>
        <dbReference type="ARBA" id="ARBA00022840"/>
    </source>
</evidence>
<dbReference type="eggNOG" id="arCOG00175">
    <property type="taxonomic scope" value="Archaea"/>
</dbReference>
<dbReference type="GO" id="GO:0005524">
    <property type="term" value="F:ATP binding"/>
    <property type="evidence" value="ECO:0007669"/>
    <property type="project" value="UniProtKB-KW"/>
</dbReference>
<keyword evidence="4" id="KW-0067">ATP-binding</keyword>
<evidence type="ECO:0000313" key="7">
    <source>
        <dbReference type="Proteomes" id="UP000002595"/>
    </source>
</evidence>
<dbReference type="AlphaFoldDB" id="A1RQK0"/>
<dbReference type="KEGG" id="pis:Pisl_0048"/>
<dbReference type="STRING" id="384616.Pisl_0048"/>
<dbReference type="InterPro" id="IPR027417">
    <property type="entry name" value="P-loop_NTPase"/>
</dbReference>
<dbReference type="SUPFAM" id="SSF52540">
    <property type="entry name" value="P-loop containing nucleoside triphosphate hydrolases"/>
    <property type="match status" value="1"/>
</dbReference>
<dbReference type="SMART" id="SM00382">
    <property type="entry name" value="AAA"/>
    <property type="match status" value="1"/>
</dbReference>
<proteinExistence type="inferred from homology"/>
<keyword evidence="2" id="KW-0813">Transport</keyword>
<protein>
    <submittedName>
        <fullName evidence="6">ABC transporter related protein</fullName>
    </submittedName>
</protein>
<reference evidence="6" key="1">
    <citation type="submission" date="2006-12" db="EMBL/GenBank/DDBJ databases">
        <title>Complete sequence of Pyrobaculum islandicum DSM 4184.</title>
        <authorList>
            <person name="Copeland A."/>
            <person name="Lucas S."/>
            <person name="Lapidus A."/>
            <person name="Barry K."/>
            <person name="Detter J.C."/>
            <person name="Glavina del Rio T."/>
            <person name="Dalin E."/>
            <person name="Tice H."/>
            <person name="Pitluck S."/>
            <person name="Meincke L."/>
            <person name="Brettin T."/>
            <person name="Bruce D."/>
            <person name="Han C."/>
            <person name="Tapia R."/>
            <person name="Gilna P."/>
            <person name="Schmutz J."/>
            <person name="Larimer F."/>
            <person name="Land M."/>
            <person name="Hauser L."/>
            <person name="Kyrpides N."/>
            <person name="Mikhailova N."/>
            <person name="Cozen A.E."/>
            <person name="Fitz-Gibbon S.T."/>
            <person name="House C.H."/>
            <person name="Saltikov C."/>
            <person name="Lowe T."/>
            <person name="Richardson P."/>
        </authorList>
    </citation>
    <scope>NUCLEOTIDE SEQUENCE [LARGE SCALE GENOMIC DNA]</scope>
    <source>
        <strain evidence="6">DSM 4184</strain>
    </source>
</reference>
<dbReference type="PANTHER" id="PTHR42711:SF5">
    <property type="entry name" value="ABC TRANSPORTER ATP-BINDING PROTEIN NATA"/>
    <property type="match status" value="1"/>
</dbReference>
<keyword evidence="3" id="KW-0547">Nucleotide-binding</keyword>
<dbReference type="InterPro" id="IPR003439">
    <property type="entry name" value="ABC_transporter-like_ATP-bd"/>
</dbReference>